<accession>A0A0G4EM41</accession>
<dbReference type="Gene3D" id="2.130.10.10">
    <property type="entry name" value="YVTN repeat-like/Quinoprotein amine dehydrogenase"/>
    <property type="match status" value="2"/>
</dbReference>
<dbReference type="EMBL" id="CDMY01000261">
    <property type="protein sequence ID" value="CEL98029.1"/>
    <property type="molecule type" value="Genomic_DNA"/>
</dbReference>
<dbReference type="PROSITE" id="PS00678">
    <property type="entry name" value="WD_REPEATS_1"/>
    <property type="match status" value="1"/>
</dbReference>
<gene>
    <name evidence="5" type="ORF">Vbra_7806</name>
</gene>
<dbReference type="SUPFAM" id="SSF50978">
    <property type="entry name" value="WD40 repeat-like"/>
    <property type="match status" value="1"/>
</dbReference>
<keyword evidence="1 3" id="KW-0853">WD repeat</keyword>
<dbReference type="AlphaFoldDB" id="A0A0G4EM41"/>
<dbReference type="InterPro" id="IPR036322">
    <property type="entry name" value="WD40_repeat_dom_sf"/>
</dbReference>
<dbReference type="InterPro" id="IPR015943">
    <property type="entry name" value="WD40/YVTN_repeat-like_dom_sf"/>
</dbReference>
<feature type="region of interest" description="Disordered" evidence="4">
    <location>
        <begin position="626"/>
        <end position="667"/>
    </location>
</feature>
<evidence type="ECO:0000313" key="5">
    <source>
        <dbReference type="EMBL" id="CEL98029.1"/>
    </source>
</evidence>
<dbReference type="InterPro" id="IPR001680">
    <property type="entry name" value="WD40_rpt"/>
</dbReference>
<evidence type="ECO:0000256" key="3">
    <source>
        <dbReference type="PROSITE-ProRule" id="PRU00221"/>
    </source>
</evidence>
<feature type="compositionally biased region" description="Gly residues" evidence="4">
    <location>
        <begin position="642"/>
        <end position="652"/>
    </location>
</feature>
<feature type="region of interest" description="Disordered" evidence="4">
    <location>
        <begin position="359"/>
        <end position="408"/>
    </location>
</feature>
<dbReference type="VEuPathDB" id="CryptoDB:Vbra_7806"/>
<feature type="region of interest" description="Disordered" evidence="4">
    <location>
        <begin position="305"/>
        <end position="324"/>
    </location>
</feature>
<feature type="compositionally biased region" description="Polar residues" evidence="4">
    <location>
        <begin position="379"/>
        <end position="390"/>
    </location>
</feature>
<feature type="compositionally biased region" description="Basic and acidic residues" evidence="4">
    <location>
        <begin position="626"/>
        <end position="641"/>
    </location>
</feature>
<dbReference type="Pfam" id="PF00400">
    <property type="entry name" value="WD40"/>
    <property type="match status" value="1"/>
</dbReference>
<feature type="compositionally biased region" description="Low complexity" evidence="4">
    <location>
        <begin position="430"/>
        <end position="441"/>
    </location>
</feature>
<feature type="compositionally biased region" description="Low complexity" evidence="4">
    <location>
        <begin position="462"/>
        <end position="476"/>
    </location>
</feature>
<keyword evidence="2" id="KW-0677">Repeat</keyword>
<proteinExistence type="predicted"/>
<sequence>MGAGCCTMRHKDKRERFQPSFLHTLVVTYSSQVDFVPYWMDFAPLWPARSDTPKMLVVANRQLIQTFKLECNGGDESDLEDMSACHRRVLDDNEGLTAMAFSDPDNSRYLILGVSVTGEASESDLVPSSSVSTTPSDEVPKTVYVRMVDLQSGLTTVSSHVGHKADVRCIAGGYFRVFTADEDGHCCSWRKERRHRSSKDSKQGAADLQTAHPYTLQPHGSKRLHQAAILQMEVDTQFLYTLSSDQTIGIWHVRDMQAHTLLNVVVGFNRQLSAQGLLADTEDDHALGAAAVCMKRHTDAVQAPVTRRSQLVRPKSRWGSSNGSCRGQAFPMGPLYVTVETKLGDGWLLVYYLDQREPSPHQTAADDDEGESWEEVDDASSSPASDTGASPTLPPFLDSSSSGSSSGATVGIQVDMEYDPSSVSLGRPKPAAAAAADETPSSPSPSPSALRDHSQKSVSTQASSADIASSSDPSVPSRDRSFVPGSATSRRVISAGREASEEPPSDAQSFDRARRVRGPLHVPVTDDDVKCRALRVHSGAITAMVYGPYDNGPVITASEDRSVRAWEATSLMCQGSREDALDRITAMRTNPPFNIITCSPSRIRLWTLINSRSRQFDVTDEEMVRRREARAHGHGDTKGEGGAEGEGAGVDGGRPKRDRRTQYLLHD</sequence>
<keyword evidence="6" id="KW-1185">Reference proteome</keyword>
<evidence type="ECO:0000313" key="6">
    <source>
        <dbReference type="Proteomes" id="UP000041254"/>
    </source>
</evidence>
<dbReference type="SMART" id="SM00320">
    <property type="entry name" value="WD40"/>
    <property type="match status" value="4"/>
</dbReference>
<dbReference type="PROSITE" id="PS50082">
    <property type="entry name" value="WD_REPEATS_2"/>
    <property type="match status" value="1"/>
</dbReference>
<evidence type="ECO:0000256" key="1">
    <source>
        <dbReference type="ARBA" id="ARBA00022574"/>
    </source>
</evidence>
<dbReference type="InParanoid" id="A0A0G4EM41"/>
<dbReference type="InterPro" id="IPR019775">
    <property type="entry name" value="WD40_repeat_CS"/>
</dbReference>
<feature type="repeat" description="WD" evidence="3">
    <location>
        <begin position="534"/>
        <end position="570"/>
    </location>
</feature>
<feature type="region of interest" description="Disordered" evidence="4">
    <location>
        <begin position="420"/>
        <end position="514"/>
    </location>
</feature>
<evidence type="ECO:0000256" key="4">
    <source>
        <dbReference type="SAM" id="MobiDB-lite"/>
    </source>
</evidence>
<feature type="compositionally biased region" description="Acidic residues" evidence="4">
    <location>
        <begin position="365"/>
        <end position="378"/>
    </location>
</feature>
<name>A0A0G4EM41_VITBC</name>
<feature type="region of interest" description="Disordered" evidence="4">
    <location>
        <begin position="194"/>
        <end position="217"/>
    </location>
</feature>
<protein>
    <submittedName>
        <fullName evidence="5">Uncharacterized protein</fullName>
    </submittedName>
</protein>
<reference evidence="5 6" key="1">
    <citation type="submission" date="2014-11" db="EMBL/GenBank/DDBJ databases">
        <authorList>
            <person name="Zhu J."/>
            <person name="Qi W."/>
            <person name="Song R."/>
        </authorList>
    </citation>
    <scope>NUCLEOTIDE SEQUENCE [LARGE SCALE GENOMIC DNA]</scope>
</reference>
<evidence type="ECO:0000256" key="2">
    <source>
        <dbReference type="ARBA" id="ARBA00022737"/>
    </source>
</evidence>
<dbReference type="Proteomes" id="UP000041254">
    <property type="component" value="Unassembled WGS sequence"/>
</dbReference>
<organism evidence="5 6">
    <name type="scientific">Vitrella brassicaformis (strain CCMP3155)</name>
    <dbReference type="NCBI Taxonomy" id="1169540"/>
    <lineage>
        <taxon>Eukaryota</taxon>
        <taxon>Sar</taxon>
        <taxon>Alveolata</taxon>
        <taxon>Colpodellida</taxon>
        <taxon>Vitrellaceae</taxon>
        <taxon>Vitrella</taxon>
    </lineage>
</organism>